<gene>
    <name evidence="3" type="ORF">A2372_02535</name>
</gene>
<dbReference type="PROSITE" id="PS50164">
    <property type="entry name" value="GIY_YIG"/>
    <property type="match status" value="1"/>
</dbReference>
<protein>
    <submittedName>
        <fullName evidence="3">Endonuclease</fullName>
    </submittedName>
</protein>
<sequence>MHPPYFIYILECSDGSLYTGIATDVARRFAEHSAGKGSKYVRARGAKRIAYTEEASSRNEALKRELVIKRLSKSAKLALINT</sequence>
<dbReference type="InterPro" id="IPR000305">
    <property type="entry name" value="GIY-YIG_endonuc"/>
</dbReference>
<accession>A0A1F8DYV3</accession>
<dbReference type="AlphaFoldDB" id="A0A1F8DYV3"/>
<dbReference type="Pfam" id="PF01541">
    <property type="entry name" value="GIY-YIG"/>
    <property type="match status" value="1"/>
</dbReference>
<dbReference type="PANTHER" id="PTHR34477">
    <property type="entry name" value="UPF0213 PROTEIN YHBQ"/>
    <property type="match status" value="1"/>
</dbReference>
<proteinExistence type="inferred from homology"/>
<keyword evidence="3" id="KW-0378">Hydrolase</keyword>
<evidence type="ECO:0000259" key="2">
    <source>
        <dbReference type="PROSITE" id="PS50164"/>
    </source>
</evidence>
<dbReference type="EMBL" id="MGIT01000001">
    <property type="protein sequence ID" value="OGM93259.1"/>
    <property type="molecule type" value="Genomic_DNA"/>
</dbReference>
<name>A0A1F8DYV3_9BACT</name>
<comment type="caution">
    <text evidence="3">The sequence shown here is derived from an EMBL/GenBank/DDBJ whole genome shotgun (WGS) entry which is preliminary data.</text>
</comment>
<dbReference type="GO" id="GO:0004519">
    <property type="term" value="F:endonuclease activity"/>
    <property type="evidence" value="ECO:0007669"/>
    <property type="project" value="UniProtKB-KW"/>
</dbReference>
<comment type="similarity">
    <text evidence="1">Belongs to the UPF0213 family.</text>
</comment>
<keyword evidence="3" id="KW-0540">Nuclease</keyword>
<organism evidence="3 4">
    <name type="scientific">Candidatus Wolfebacteria bacterium RIFOXYB1_FULL_54_12</name>
    <dbReference type="NCBI Taxonomy" id="1802559"/>
    <lineage>
        <taxon>Bacteria</taxon>
        <taxon>Candidatus Wolfeibacteriota</taxon>
    </lineage>
</organism>
<dbReference type="InterPro" id="IPR035901">
    <property type="entry name" value="GIY-YIG_endonuc_sf"/>
</dbReference>
<dbReference type="SUPFAM" id="SSF82771">
    <property type="entry name" value="GIY-YIG endonuclease"/>
    <property type="match status" value="1"/>
</dbReference>
<evidence type="ECO:0000313" key="4">
    <source>
        <dbReference type="Proteomes" id="UP000176422"/>
    </source>
</evidence>
<dbReference type="Proteomes" id="UP000176422">
    <property type="component" value="Unassembled WGS sequence"/>
</dbReference>
<dbReference type="Gene3D" id="3.40.1440.10">
    <property type="entry name" value="GIY-YIG endonuclease"/>
    <property type="match status" value="1"/>
</dbReference>
<dbReference type="CDD" id="cd10456">
    <property type="entry name" value="GIY-YIG_UPF0213"/>
    <property type="match status" value="1"/>
</dbReference>
<dbReference type="STRING" id="1802559.A2372_02535"/>
<evidence type="ECO:0000313" key="3">
    <source>
        <dbReference type="EMBL" id="OGM93259.1"/>
    </source>
</evidence>
<evidence type="ECO:0000256" key="1">
    <source>
        <dbReference type="ARBA" id="ARBA00007435"/>
    </source>
</evidence>
<dbReference type="InterPro" id="IPR050190">
    <property type="entry name" value="UPF0213_domain"/>
</dbReference>
<feature type="domain" description="GIY-YIG" evidence="2">
    <location>
        <begin position="3"/>
        <end position="78"/>
    </location>
</feature>
<keyword evidence="3" id="KW-0255">Endonuclease</keyword>
<reference evidence="3 4" key="1">
    <citation type="journal article" date="2016" name="Nat. Commun.">
        <title>Thousands of microbial genomes shed light on interconnected biogeochemical processes in an aquifer system.</title>
        <authorList>
            <person name="Anantharaman K."/>
            <person name="Brown C.T."/>
            <person name="Hug L.A."/>
            <person name="Sharon I."/>
            <person name="Castelle C.J."/>
            <person name="Probst A.J."/>
            <person name="Thomas B.C."/>
            <person name="Singh A."/>
            <person name="Wilkins M.J."/>
            <person name="Karaoz U."/>
            <person name="Brodie E.L."/>
            <person name="Williams K.H."/>
            <person name="Hubbard S.S."/>
            <person name="Banfield J.F."/>
        </authorList>
    </citation>
    <scope>NUCLEOTIDE SEQUENCE [LARGE SCALE GENOMIC DNA]</scope>
</reference>
<dbReference type="PANTHER" id="PTHR34477:SF1">
    <property type="entry name" value="UPF0213 PROTEIN YHBQ"/>
    <property type="match status" value="1"/>
</dbReference>